<dbReference type="PROSITE" id="PS50975">
    <property type="entry name" value="ATP_GRASP"/>
    <property type="match status" value="1"/>
</dbReference>
<feature type="domain" description="ATP-grasp" evidence="2">
    <location>
        <begin position="52"/>
        <end position="278"/>
    </location>
</feature>
<dbReference type="PIRSF" id="PIRSF016766">
    <property type="entry name" value="UCP016766_ATPgrasp"/>
    <property type="match status" value="1"/>
</dbReference>
<dbReference type="InterPro" id="IPR040803">
    <property type="entry name" value="MfnD_preATP-grasp"/>
</dbReference>
<comment type="caution">
    <text evidence="3">The sequence shown here is derived from an EMBL/GenBank/DDBJ whole genome shotgun (WGS) entry which is preliminary data.</text>
</comment>
<dbReference type="NCBIfam" id="NF040722">
    <property type="entry name" value="MfnD_Meth"/>
    <property type="match status" value="1"/>
</dbReference>
<gene>
    <name evidence="3" type="ORF">EYH15_01210</name>
</gene>
<dbReference type="GO" id="GO:0005524">
    <property type="term" value="F:ATP binding"/>
    <property type="evidence" value="ECO:0007669"/>
    <property type="project" value="UniProtKB-UniRule"/>
</dbReference>
<dbReference type="InterPro" id="IPR024710">
    <property type="entry name" value="MfnD"/>
</dbReference>
<name>A0A832ZBI2_9EURY</name>
<accession>A0A832ZBI2</accession>
<dbReference type="Proteomes" id="UP000643554">
    <property type="component" value="Unassembled WGS sequence"/>
</dbReference>
<dbReference type="Gene3D" id="3.40.50.11770">
    <property type="match status" value="1"/>
</dbReference>
<reference evidence="3" key="1">
    <citation type="journal article" date="2020" name="ISME J.">
        <title>Gammaproteobacteria mediating utilization of methyl-, sulfur- and petroleum organic compounds in deep ocean hydrothermal plumes.</title>
        <authorList>
            <person name="Zhou Z."/>
            <person name="Liu Y."/>
            <person name="Pan J."/>
            <person name="Cron B.R."/>
            <person name="Toner B.M."/>
            <person name="Anantharaman K."/>
            <person name="Breier J.A."/>
            <person name="Dick G.J."/>
            <person name="Li M."/>
        </authorList>
    </citation>
    <scope>NUCLEOTIDE SEQUENCE</scope>
    <source>
        <strain evidence="3">SZUA-1453</strain>
    </source>
</reference>
<dbReference type="SUPFAM" id="SSF56059">
    <property type="entry name" value="Glutathione synthetase ATP-binding domain-like"/>
    <property type="match status" value="1"/>
</dbReference>
<evidence type="ECO:0000256" key="1">
    <source>
        <dbReference type="PROSITE-ProRule" id="PRU00409"/>
    </source>
</evidence>
<dbReference type="Pfam" id="PF18301">
    <property type="entry name" value="preATP-grasp_3"/>
    <property type="match status" value="1"/>
</dbReference>
<dbReference type="Pfam" id="PF02655">
    <property type="entry name" value="ATP-grasp_3"/>
    <property type="match status" value="1"/>
</dbReference>
<dbReference type="InterPro" id="IPR003806">
    <property type="entry name" value="ATP-grasp_PylC-type"/>
</dbReference>
<dbReference type="InterPro" id="IPR011761">
    <property type="entry name" value="ATP-grasp"/>
</dbReference>
<dbReference type="InterPro" id="IPR053510">
    <property type="entry name" value="Tyramine-Glutamate_Synthase"/>
</dbReference>
<keyword evidence="1" id="KW-0067">ATP-binding</keyword>
<dbReference type="Gene3D" id="2.30.36.100">
    <property type="match status" value="1"/>
</dbReference>
<evidence type="ECO:0000259" key="2">
    <source>
        <dbReference type="PROSITE" id="PS50975"/>
    </source>
</evidence>
<evidence type="ECO:0000313" key="3">
    <source>
        <dbReference type="EMBL" id="HIP84098.1"/>
    </source>
</evidence>
<evidence type="ECO:0000313" key="4">
    <source>
        <dbReference type="Proteomes" id="UP000643554"/>
    </source>
</evidence>
<organism evidence="3 4">
    <name type="scientific">Methanothermococcus okinawensis</name>
    <dbReference type="NCBI Taxonomy" id="155863"/>
    <lineage>
        <taxon>Archaea</taxon>
        <taxon>Methanobacteriati</taxon>
        <taxon>Methanobacteriota</taxon>
        <taxon>Methanomada group</taxon>
        <taxon>Methanococci</taxon>
        <taxon>Methanococcales</taxon>
        <taxon>Methanococcaceae</taxon>
        <taxon>Methanothermococcus</taxon>
    </lineage>
</organism>
<dbReference type="EMBL" id="DQUI01000025">
    <property type="protein sequence ID" value="HIP84098.1"/>
    <property type="molecule type" value="Genomic_DNA"/>
</dbReference>
<dbReference type="GO" id="GO:0046872">
    <property type="term" value="F:metal ion binding"/>
    <property type="evidence" value="ECO:0007669"/>
    <property type="project" value="InterPro"/>
</dbReference>
<dbReference type="Gene3D" id="3.30.470.20">
    <property type="entry name" value="ATP-grasp fold, B domain"/>
    <property type="match status" value="1"/>
</dbReference>
<protein>
    <submittedName>
        <fullName evidence="3">ATP-grasp domain-containing protein</fullName>
    </submittedName>
</protein>
<dbReference type="AlphaFoldDB" id="A0A832ZBI2"/>
<sequence>MNIFLFEYALGSNEDVDPHILLEGKLMFNRLLKDFLDNNFNVITLIGENHIKYYKPRDNLKIYSHRGSEVTETFEEVLDREEIDGALVIAPESDGILYTLTRSIEKRNILNLGSSSDGVKIGGNKYLTYKRIKDVVKTPKTLPPRRYIVKEIEGCGGSNQFIIQEDHIIQEYIEGEPYSTSFIVGKKLYPLSLNRQYYRERRYIGGEINVDHPLKEKMIEESMKALKEIEGLNGYVGVDILLEGESIYILEVNPRITTSIVGIYTTPPISQLLVDNARGKDLSYKVEKKDISIRLQ</sequence>
<keyword evidence="1" id="KW-0547">Nucleotide-binding</keyword>
<proteinExistence type="predicted"/>